<dbReference type="Pfam" id="PF00586">
    <property type="entry name" value="AIRS"/>
    <property type="match status" value="1"/>
</dbReference>
<evidence type="ECO:0000256" key="1">
    <source>
        <dbReference type="ARBA" id="ARBA00006243"/>
    </source>
</evidence>
<feature type="domain" description="PurM-like C-terminal" evidence="3">
    <location>
        <begin position="158"/>
        <end position="310"/>
    </location>
</feature>
<dbReference type="Proteomes" id="UP000607197">
    <property type="component" value="Unassembled WGS sequence"/>
</dbReference>
<name>A0A830FNG2_9EURY</name>
<evidence type="ECO:0000313" key="5">
    <source>
        <dbReference type="Proteomes" id="UP000607197"/>
    </source>
</evidence>
<feature type="domain" description="PurM-like N-terminal" evidence="2">
    <location>
        <begin position="33"/>
        <end position="138"/>
    </location>
</feature>
<dbReference type="EMBL" id="BMPG01000005">
    <property type="protein sequence ID" value="GGL70379.1"/>
    <property type="molecule type" value="Genomic_DNA"/>
</dbReference>
<dbReference type="Gene3D" id="3.30.1330.10">
    <property type="entry name" value="PurM-like, N-terminal domain"/>
    <property type="match status" value="1"/>
</dbReference>
<dbReference type="InterPro" id="IPR011854">
    <property type="entry name" value="HypE"/>
</dbReference>
<proteinExistence type="inferred from homology"/>
<comment type="caution">
    <text evidence="4">The sequence shown here is derived from an EMBL/GenBank/DDBJ whole genome shotgun (WGS) entry which is preliminary data.</text>
</comment>
<keyword evidence="5" id="KW-1185">Reference proteome</keyword>
<dbReference type="CDD" id="cd06061">
    <property type="entry name" value="PurM-like1"/>
    <property type="match status" value="1"/>
</dbReference>
<dbReference type="SUPFAM" id="SSF56042">
    <property type="entry name" value="PurM C-terminal domain-like"/>
    <property type="match status" value="1"/>
</dbReference>
<evidence type="ECO:0000313" key="4">
    <source>
        <dbReference type="EMBL" id="GGL70379.1"/>
    </source>
</evidence>
<dbReference type="RefSeq" id="WP_188980487.1">
    <property type="nucleotide sequence ID" value="NZ_BMPG01000005.1"/>
</dbReference>
<dbReference type="InterPro" id="IPR036676">
    <property type="entry name" value="PurM-like_C_sf"/>
</dbReference>
<dbReference type="InterPro" id="IPR036921">
    <property type="entry name" value="PurM-like_N_sf"/>
</dbReference>
<dbReference type="AlphaFoldDB" id="A0A830FNG2"/>
<dbReference type="GO" id="GO:0051604">
    <property type="term" value="P:protein maturation"/>
    <property type="evidence" value="ECO:0007669"/>
    <property type="project" value="TreeGrafter"/>
</dbReference>
<dbReference type="PANTHER" id="PTHR30303:SF4">
    <property type="entry name" value="HYDROGENASE EXPRESSION_FORMATION PROTEIN HYPE"/>
    <property type="match status" value="1"/>
</dbReference>
<dbReference type="OrthoDB" id="31494at2157"/>
<organism evidence="4 5">
    <name type="scientific">Halocalculus aciditolerans</name>
    <dbReference type="NCBI Taxonomy" id="1383812"/>
    <lineage>
        <taxon>Archaea</taxon>
        <taxon>Methanobacteriati</taxon>
        <taxon>Methanobacteriota</taxon>
        <taxon>Stenosarchaea group</taxon>
        <taxon>Halobacteria</taxon>
        <taxon>Halobacteriales</taxon>
        <taxon>Halobacteriaceae</taxon>
        <taxon>Halocalculus</taxon>
    </lineage>
</organism>
<dbReference type="SUPFAM" id="SSF55326">
    <property type="entry name" value="PurM N-terminal domain-like"/>
    <property type="match status" value="1"/>
</dbReference>
<dbReference type="Pfam" id="PF02769">
    <property type="entry name" value="AIRS_C"/>
    <property type="match status" value="1"/>
</dbReference>
<dbReference type="InterPro" id="IPR010918">
    <property type="entry name" value="PurM-like_C_dom"/>
</dbReference>
<dbReference type="PANTHER" id="PTHR30303">
    <property type="entry name" value="HYDROGENASE ISOENZYMES FORMATION PROTEIN HYPE"/>
    <property type="match status" value="1"/>
</dbReference>
<accession>A0A830FNG2</accession>
<reference evidence="4" key="1">
    <citation type="journal article" date="2014" name="Int. J. Syst. Evol. Microbiol.">
        <title>Complete genome sequence of Corynebacterium casei LMG S-19264T (=DSM 44701T), isolated from a smear-ripened cheese.</title>
        <authorList>
            <consortium name="US DOE Joint Genome Institute (JGI-PGF)"/>
            <person name="Walter F."/>
            <person name="Albersmeier A."/>
            <person name="Kalinowski J."/>
            <person name="Ruckert C."/>
        </authorList>
    </citation>
    <scope>NUCLEOTIDE SEQUENCE</scope>
    <source>
        <strain evidence="4">JCM 19596</strain>
    </source>
</reference>
<comment type="similarity">
    <text evidence="1">Belongs to the HypE family.</text>
</comment>
<dbReference type="Gene3D" id="3.90.650.10">
    <property type="entry name" value="PurM-like C-terminal domain"/>
    <property type="match status" value="1"/>
</dbReference>
<protein>
    <submittedName>
        <fullName evidence="4">Hydrogenase expression protein</fullName>
    </submittedName>
</protein>
<evidence type="ECO:0000259" key="3">
    <source>
        <dbReference type="Pfam" id="PF02769"/>
    </source>
</evidence>
<gene>
    <name evidence="4" type="ORF">GCM10009039_30560</name>
</gene>
<evidence type="ECO:0000259" key="2">
    <source>
        <dbReference type="Pfam" id="PF00586"/>
    </source>
</evidence>
<sequence length="334" mass="34375">MDPGKVSREFFDSTVAPHLGATRDEVVLGPTHGADFGLVDLDGDRALALATDPLFFLRELGPERAGWFAAHILLSDAALSGLPPQFLAVDVNLPLDADEAEFEALWAAFSDAAAALDVSLVTGHTGAYAGCSYPTVGGGTAFAVGARDGVVLPTGAAPGDAVVVTKGPAVETTGILGTLFPERLDPAVREAARERFWDASPVRDALVAAAAGPVTAMHDATERGVDNALHELADASGVCLDVERERFPVLPGVEATCAAFDVDPWTASSEGTVVLSVEPAGVDDVVDALADEGIPAARVGRVIEGTGVVVDGRPLPVPDADPFWPAVERARAGD</sequence>
<reference evidence="4" key="2">
    <citation type="submission" date="2020-09" db="EMBL/GenBank/DDBJ databases">
        <authorList>
            <person name="Sun Q."/>
            <person name="Ohkuma M."/>
        </authorList>
    </citation>
    <scope>NUCLEOTIDE SEQUENCE</scope>
    <source>
        <strain evidence="4">JCM 19596</strain>
    </source>
</reference>
<dbReference type="PIRSF" id="PIRSF005644">
    <property type="entry name" value="Hdrgns_mtr_HypE"/>
    <property type="match status" value="1"/>
</dbReference>
<dbReference type="InterPro" id="IPR016188">
    <property type="entry name" value="PurM-like_N"/>
</dbReference>